<keyword evidence="2 5" id="KW-0812">Transmembrane</keyword>
<dbReference type="RefSeq" id="WP_202089174.1">
    <property type="nucleotide sequence ID" value="NZ_JAELVM010000001.1"/>
</dbReference>
<evidence type="ECO:0000313" key="8">
    <source>
        <dbReference type="Proteomes" id="UP000661696"/>
    </source>
</evidence>
<feature type="domain" description="O-antigen ligase-related" evidence="6">
    <location>
        <begin position="170"/>
        <end position="307"/>
    </location>
</feature>
<feature type="transmembrane region" description="Helical" evidence="5">
    <location>
        <begin position="295"/>
        <end position="314"/>
    </location>
</feature>
<keyword evidence="4 5" id="KW-0472">Membrane</keyword>
<keyword evidence="7" id="KW-0436">Ligase</keyword>
<evidence type="ECO:0000256" key="4">
    <source>
        <dbReference type="ARBA" id="ARBA00023136"/>
    </source>
</evidence>
<protein>
    <submittedName>
        <fullName evidence="7">O-antigen ligase family protein</fullName>
    </submittedName>
</protein>
<evidence type="ECO:0000256" key="1">
    <source>
        <dbReference type="ARBA" id="ARBA00004141"/>
    </source>
</evidence>
<feature type="transmembrane region" description="Helical" evidence="5">
    <location>
        <begin position="55"/>
        <end position="72"/>
    </location>
</feature>
<comment type="caution">
    <text evidence="7">The sequence shown here is derived from an EMBL/GenBank/DDBJ whole genome shotgun (WGS) entry which is preliminary data.</text>
</comment>
<dbReference type="GO" id="GO:0016874">
    <property type="term" value="F:ligase activity"/>
    <property type="evidence" value="ECO:0007669"/>
    <property type="project" value="UniProtKB-KW"/>
</dbReference>
<feature type="transmembrane region" description="Helical" evidence="5">
    <location>
        <begin position="158"/>
        <end position="177"/>
    </location>
</feature>
<evidence type="ECO:0000256" key="5">
    <source>
        <dbReference type="SAM" id="Phobius"/>
    </source>
</evidence>
<comment type="subcellular location">
    <subcellularLocation>
        <location evidence="1">Membrane</location>
        <topology evidence="1">Multi-pass membrane protein</topology>
    </subcellularLocation>
</comment>
<dbReference type="Pfam" id="PF04932">
    <property type="entry name" value="Wzy_C"/>
    <property type="match status" value="1"/>
</dbReference>
<keyword evidence="3 5" id="KW-1133">Transmembrane helix</keyword>
<evidence type="ECO:0000256" key="2">
    <source>
        <dbReference type="ARBA" id="ARBA00022692"/>
    </source>
</evidence>
<feature type="transmembrane region" description="Helical" evidence="5">
    <location>
        <begin position="114"/>
        <end position="131"/>
    </location>
</feature>
<dbReference type="InterPro" id="IPR051533">
    <property type="entry name" value="WaaL-like"/>
</dbReference>
<evidence type="ECO:0000313" key="7">
    <source>
        <dbReference type="EMBL" id="MBL1219832.1"/>
    </source>
</evidence>
<reference evidence="7 8" key="1">
    <citation type="submission" date="2020-12" db="EMBL/GenBank/DDBJ databases">
        <title>Chryseobacterium endoalhailicus sp. nov., isolated from seed of leguminous plant.</title>
        <authorList>
            <person name="Zhang X."/>
        </authorList>
    </citation>
    <scope>NUCLEOTIDE SEQUENCE [LARGE SCALE GENOMIC DNA]</scope>
    <source>
        <strain evidence="7 8">L7</strain>
    </source>
</reference>
<dbReference type="InterPro" id="IPR007016">
    <property type="entry name" value="O-antigen_ligase-rel_domated"/>
</dbReference>
<evidence type="ECO:0000259" key="6">
    <source>
        <dbReference type="Pfam" id="PF04932"/>
    </source>
</evidence>
<dbReference type="Proteomes" id="UP000661696">
    <property type="component" value="Unassembled WGS sequence"/>
</dbReference>
<feature type="transmembrane region" description="Helical" evidence="5">
    <location>
        <begin position="335"/>
        <end position="357"/>
    </location>
</feature>
<proteinExistence type="predicted"/>
<name>A0ABS1QB45_9FLAO</name>
<organism evidence="7 8">
    <name type="scientific">Chryseobacterium endalhagicum</name>
    <dbReference type="NCBI Taxonomy" id="2797638"/>
    <lineage>
        <taxon>Bacteria</taxon>
        <taxon>Pseudomonadati</taxon>
        <taxon>Bacteroidota</taxon>
        <taxon>Flavobacteriia</taxon>
        <taxon>Flavobacteriales</taxon>
        <taxon>Weeksellaceae</taxon>
        <taxon>Chryseobacterium group</taxon>
        <taxon>Chryseobacterium</taxon>
    </lineage>
</organism>
<feature type="transmembrane region" description="Helical" evidence="5">
    <location>
        <begin position="84"/>
        <end position="102"/>
    </location>
</feature>
<gene>
    <name evidence="7" type="ORF">JET18_03230</name>
</gene>
<feature type="transmembrane region" description="Helical" evidence="5">
    <location>
        <begin position="198"/>
        <end position="218"/>
    </location>
</feature>
<dbReference type="PANTHER" id="PTHR37422:SF13">
    <property type="entry name" value="LIPOPOLYSACCHARIDE BIOSYNTHESIS PROTEIN PA4999-RELATED"/>
    <property type="match status" value="1"/>
</dbReference>
<keyword evidence="8" id="KW-1185">Reference proteome</keyword>
<accession>A0ABS1QB45</accession>
<evidence type="ECO:0000256" key="3">
    <source>
        <dbReference type="ARBA" id="ARBA00022989"/>
    </source>
</evidence>
<sequence>MLGTLLFIPAFSKMSDIKFNREIKFGIKFYAFWLIYGTITLLWSVDPVVGLNSEIIAMFLGMISLIIFPVFLKNDEKSLKTIRNAWILGLACTLPIAFYEISTMQHFSYDEEERLLGGLGVYAPFASIFFGNYNNYCVYICFCFPFLFWALVETPSKIWKVIYGSFIGAGILIIFINTNRTSLVVVALYLLCFIRFKVKSVLTIVGVFFLVIVLYNYLPASLRSTLDMLYNYRVNVDYSEDTSSKLREGVFKEGVRFLKDSGGFGSGAGSFEELMLRSPKYDGISNPHNLFLEIFAQYGVIVFGLFIYWFWLILKKINKNTSLNGYSKRILMMGVFAIPVIGIINSAALGYTIWWIYFSSLVMIASIDFKAEKLEV</sequence>
<feature type="transmembrane region" description="Helical" evidence="5">
    <location>
        <begin position="25"/>
        <end position="43"/>
    </location>
</feature>
<dbReference type="PANTHER" id="PTHR37422">
    <property type="entry name" value="TEICHURONIC ACID BIOSYNTHESIS PROTEIN TUAE"/>
    <property type="match status" value="1"/>
</dbReference>
<dbReference type="EMBL" id="JAELVM010000001">
    <property type="protein sequence ID" value="MBL1219832.1"/>
    <property type="molecule type" value="Genomic_DNA"/>
</dbReference>
<feature type="transmembrane region" description="Helical" evidence="5">
    <location>
        <begin position="136"/>
        <end position="152"/>
    </location>
</feature>